<dbReference type="NCBIfam" id="TIGR00357">
    <property type="entry name" value="peptide-methionine (R)-S-oxide reductase MsrB"/>
    <property type="match status" value="1"/>
</dbReference>
<proteinExistence type="inferred from homology"/>
<dbReference type="GO" id="GO:0030091">
    <property type="term" value="P:protein repair"/>
    <property type="evidence" value="ECO:0007669"/>
    <property type="project" value="InterPro"/>
</dbReference>
<dbReference type="PROSITE" id="PS51790">
    <property type="entry name" value="MSRB"/>
    <property type="match status" value="1"/>
</dbReference>
<organism evidence="6 7">
    <name type="scientific">Saccharophagus degradans</name>
    <dbReference type="NCBI Taxonomy" id="86304"/>
    <lineage>
        <taxon>Bacteria</taxon>
        <taxon>Pseudomonadati</taxon>
        <taxon>Pseudomonadota</taxon>
        <taxon>Gammaproteobacteria</taxon>
        <taxon>Cellvibrionales</taxon>
        <taxon>Cellvibrionaceae</taxon>
        <taxon>Saccharophagus</taxon>
    </lineage>
</organism>
<dbReference type="GO" id="GO:0005737">
    <property type="term" value="C:cytoplasm"/>
    <property type="evidence" value="ECO:0007669"/>
    <property type="project" value="TreeGrafter"/>
</dbReference>
<evidence type="ECO:0000256" key="1">
    <source>
        <dbReference type="ARBA" id="ARBA00007174"/>
    </source>
</evidence>
<dbReference type="InterPro" id="IPR011057">
    <property type="entry name" value="Mss4-like_sf"/>
</dbReference>
<dbReference type="Pfam" id="PF01641">
    <property type="entry name" value="SelR"/>
    <property type="match status" value="1"/>
</dbReference>
<dbReference type="EMBL" id="JAUOPB010000002">
    <property type="protein sequence ID" value="MDO6421445.1"/>
    <property type="molecule type" value="Genomic_DNA"/>
</dbReference>
<evidence type="ECO:0000313" key="7">
    <source>
        <dbReference type="Proteomes" id="UP001169760"/>
    </source>
</evidence>
<comment type="caution">
    <text evidence="6">The sequence shown here is derived from an EMBL/GenBank/DDBJ whole genome shotgun (WGS) entry which is preliminary data.</text>
</comment>
<dbReference type="GO" id="GO:0033743">
    <property type="term" value="F:peptide-methionine (R)-S-oxide reductase activity"/>
    <property type="evidence" value="ECO:0007669"/>
    <property type="project" value="UniProtKB-EC"/>
</dbReference>
<dbReference type="EC" id="1.8.4.12" evidence="2"/>
<name>A0AAW7X2C4_9GAMM</name>
<dbReference type="PANTHER" id="PTHR10173">
    <property type="entry name" value="METHIONINE SULFOXIDE REDUCTASE"/>
    <property type="match status" value="1"/>
</dbReference>
<dbReference type="InterPro" id="IPR002579">
    <property type="entry name" value="Met_Sox_Rdtase_MsrB_dom"/>
</dbReference>
<evidence type="ECO:0000259" key="5">
    <source>
        <dbReference type="PROSITE" id="PS51790"/>
    </source>
</evidence>
<comment type="similarity">
    <text evidence="1">Belongs to the MsrB Met sulfoxide reductase family.</text>
</comment>
<keyword evidence="3 6" id="KW-0560">Oxidoreductase</keyword>
<protein>
    <recommendedName>
        <fullName evidence="2">peptide-methionine (R)-S-oxide reductase</fullName>
        <ecNumber evidence="2">1.8.4.12</ecNumber>
    </recommendedName>
</protein>
<evidence type="ECO:0000256" key="4">
    <source>
        <dbReference type="ARBA" id="ARBA00048488"/>
    </source>
</evidence>
<evidence type="ECO:0000256" key="2">
    <source>
        <dbReference type="ARBA" id="ARBA00012499"/>
    </source>
</evidence>
<dbReference type="Proteomes" id="UP001169760">
    <property type="component" value="Unassembled WGS sequence"/>
</dbReference>
<reference evidence="6" key="1">
    <citation type="submission" date="2023-07" db="EMBL/GenBank/DDBJ databases">
        <title>Genome content predicts the carbon catabolic preferences of heterotrophic bacteria.</title>
        <authorList>
            <person name="Gralka M."/>
        </authorList>
    </citation>
    <scope>NUCLEOTIDE SEQUENCE</scope>
    <source>
        <strain evidence="6">I3M17_2</strain>
    </source>
</reference>
<comment type="catalytic activity">
    <reaction evidence="4">
        <text>L-methionyl-[protein] + [thioredoxin]-disulfide + H2O = L-methionyl-(R)-S-oxide-[protein] + [thioredoxin]-dithiol</text>
        <dbReference type="Rhea" id="RHEA:24164"/>
        <dbReference type="Rhea" id="RHEA-COMP:10698"/>
        <dbReference type="Rhea" id="RHEA-COMP:10700"/>
        <dbReference type="Rhea" id="RHEA-COMP:12313"/>
        <dbReference type="Rhea" id="RHEA-COMP:12314"/>
        <dbReference type="ChEBI" id="CHEBI:15377"/>
        <dbReference type="ChEBI" id="CHEBI:16044"/>
        <dbReference type="ChEBI" id="CHEBI:29950"/>
        <dbReference type="ChEBI" id="CHEBI:45764"/>
        <dbReference type="ChEBI" id="CHEBI:50058"/>
        <dbReference type="EC" id="1.8.4.12"/>
    </reaction>
</comment>
<dbReference type="GO" id="GO:0006979">
    <property type="term" value="P:response to oxidative stress"/>
    <property type="evidence" value="ECO:0007669"/>
    <property type="project" value="InterPro"/>
</dbReference>
<accession>A0AAW7X2C4</accession>
<dbReference type="RefSeq" id="WP_303490895.1">
    <property type="nucleotide sequence ID" value="NZ_JAUOPB010000002.1"/>
</dbReference>
<gene>
    <name evidence="6" type="primary">msrB</name>
    <name evidence="6" type="ORF">Q4521_03070</name>
</gene>
<dbReference type="InterPro" id="IPR028427">
    <property type="entry name" value="Met_Sox_Rdtase_MsrB"/>
</dbReference>
<sequence length="199" mass="21830">MAKSIGTLLAVSSVVAITAVFSQLGLVSQTIADEINAESDMSMTVAQAQQLVARGEKLTSIPKHIWRQLLTKHEYNIMWEKGTERAFTGDLLEVQQPGVFVTAGCKLPVFKTEHKFKSGTGWPSFWDVVDKNNIILKDDSSWGMRRIEVLSACGEHLGHVFDDGPEPTGLRYCINSAALDFIAADTDTDTDTDTAVPEQ</sequence>
<dbReference type="Gene3D" id="2.170.150.20">
    <property type="entry name" value="Peptide methionine sulfoxide reductase"/>
    <property type="match status" value="1"/>
</dbReference>
<evidence type="ECO:0000256" key="3">
    <source>
        <dbReference type="ARBA" id="ARBA00023002"/>
    </source>
</evidence>
<dbReference type="AlphaFoldDB" id="A0AAW7X2C4"/>
<feature type="domain" description="MsrB" evidence="5">
    <location>
        <begin position="63"/>
        <end position="184"/>
    </location>
</feature>
<dbReference type="SUPFAM" id="SSF51316">
    <property type="entry name" value="Mss4-like"/>
    <property type="match status" value="1"/>
</dbReference>
<dbReference type="PANTHER" id="PTHR10173:SF52">
    <property type="entry name" value="METHIONINE-R-SULFOXIDE REDUCTASE B1"/>
    <property type="match status" value="1"/>
</dbReference>
<evidence type="ECO:0000313" key="6">
    <source>
        <dbReference type="EMBL" id="MDO6421445.1"/>
    </source>
</evidence>